<sequence length="500" mass="58260">MKRASGILLPIFSLPSSYGIGTFGQSAYDFIDFLVETGQSYWQILPLTPTSYGDSPYQSFSAQAGNPYFIDFDQLAFEGYLNLEDYQSHRCDPSNDSIDYHMLYQTRPQILKIAVNNFLKKPDSDYDLFIEKSEWLEDYSLFMALKEVFQGQSWQNWPEAIRVRQPNTLNEYRKKLTANINYHKVCQYFFFKQWQQVKSYANKKHIQIIGDIPLYVAEDSVDVWTTPQLFQLNDQKKLQYIAGTPPDYFSELGQIWGNPVYNWDYHQKTGYQWWLNRLRFSLELYDYLRIDHFRGFEAYWRIPYQGTESDARLGQWVKGPGWDFFNHLKKELGSCPIIAENLGVQTAQLQRLIQKTNFPIMYVLQFAFSGQADNDHLPHAYQANSVAYVGTHDNETALGWAQNPTNYFHSLQASSYLNKGSDESISWAMNRGIAASPSKLAIYSMADLLELSNEARINTPSTLGNNWRWRITDAKVYESIKKPLIDLTATYFRYNEKNNP</sequence>
<gene>
    <name evidence="11" type="primary">malQ</name>
    <name evidence="11" type="ORF">QP433_02245</name>
</gene>
<name>A0AAJ1Q4N3_9LACT</name>
<dbReference type="PANTHER" id="PTHR32438">
    <property type="entry name" value="4-ALPHA-GLUCANOTRANSFERASE DPE1, CHLOROPLASTIC/AMYLOPLASTIC"/>
    <property type="match status" value="1"/>
</dbReference>
<dbReference type="AlphaFoldDB" id="A0AAJ1Q4N3"/>
<evidence type="ECO:0000256" key="4">
    <source>
        <dbReference type="ARBA" id="ARBA00020295"/>
    </source>
</evidence>
<dbReference type="EC" id="2.4.1.25" evidence="3 10"/>
<keyword evidence="7 10" id="KW-0119">Carbohydrate metabolism</keyword>
<keyword evidence="5 10" id="KW-0328">Glycosyltransferase</keyword>
<evidence type="ECO:0000256" key="5">
    <source>
        <dbReference type="ARBA" id="ARBA00022676"/>
    </source>
</evidence>
<dbReference type="InterPro" id="IPR003385">
    <property type="entry name" value="Glyco_hydro_77"/>
</dbReference>
<keyword evidence="6 10" id="KW-0808">Transferase</keyword>
<evidence type="ECO:0000256" key="8">
    <source>
        <dbReference type="ARBA" id="ARBA00031423"/>
    </source>
</evidence>
<accession>A0AAJ1Q4N3</accession>
<dbReference type="NCBIfam" id="TIGR00217">
    <property type="entry name" value="malQ"/>
    <property type="match status" value="1"/>
</dbReference>
<dbReference type="Pfam" id="PF02446">
    <property type="entry name" value="Glyco_hydro_77"/>
    <property type="match status" value="1"/>
</dbReference>
<evidence type="ECO:0000256" key="10">
    <source>
        <dbReference type="RuleBase" id="RU361207"/>
    </source>
</evidence>
<dbReference type="Proteomes" id="UP001229251">
    <property type="component" value="Unassembled WGS sequence"/>
</dbReference>
<dbReference type="EMBL" id="JASOOE010000003">
    <property type="protein sequence ID" value="MDK7186794.1"/>
    <property type="molecule type" value="Genomic_DNA"/>
</dbReference>
<comment type="similarity">
    <text evidence="2 10">Belongs to the disproportionating enzyme family.</text>
</comment>
<evidence type="ECO:0000256" key="6">
    <source>
        <dbReference type="ARBA" id="ARBA00022679"/>
    </source>
</evidence>
<evidence type="ECO:0000313" key="12">
    <source>
        <dbReference type="Proteomes" id="UP001229251"/>
    </source>
</evidence>
<reference evidence="11" key="1">
    <citation type="submission" date="2023-05" db="EMBL/GenBank/DDBJ databases">
        <title>Cataloging the Phylogenetic Diversity of Human Bladder Bacteria.</title>
        <authorList>
            <person name="Du J."/>
        </authorList>
    </citation>
    <scope>NUCLEOTIDE SEQUENCE</scope>
    <source>
        <strain evidence="11">UMB1231</strain>
    </source>
</reference>
<organism evidence="11 12">
    <name type="scientific">Facklamia hominis</name>
    <dbReference type="NCBI Taxonomy" id="178214"/>
    <lineage>
        <taxon>Bacteria</taxon>
        <taxon>Bacillati</taxon>
        <taxon>Bacillota</taxon>
        <taxon>Bacilli</taxon>
        <taxon>Lactobacillales</taxon>
        <taxon>Aerococcaceae</taxon>
        <taxon>Facklamia</taxon>
    </lineage>
</organism>
<dbReference type="GO" id="GO:0005975">
    <property type="term" value="P:carbohydrate metabolic process"/>
    <property type="evidence" value="ECO:0007669"/>
    <property type="project" value="InterPro"/>
</dbReference>
<dbReference type="PANTHER" id="PTHR32438:SF5">
    <property type="entry name" value="4-ALPHA-GLUCANOTRANSFERASE DPE1, CHLOROPLASTIC_AMYLOPLASTIC"/>
    <property type="match status" value="1"/>
</dbReference>
<dbReference type="InterPro" id="IPR017853">
    <property type="entry name" value="GH"/>
</dbReference>
<evidence type="ECO:0000256" key="2">
    <source>
        <dbReference type="ARBA" id="ARBA00005684"/>
    </source>
</evidence>
<dbReference type="NCBIfam" id="NF011080">
    <property type="entry name" value="PRK14508.1-3"/>
    <property type="match status" value="1"/>
</dbReference>
<evidence type="ECO:0000313" key="11">
    <source>
        <dbReference type="EMBL" id="MDK7186794.1"/>
    </source>
</evidence>
<dbReference type="GO" id="GO:0004134">
    <property type="term" value="F:4-alpha-glucanotransferase activity"/>
    <property type="evidence" value="ECO:0007669"/>
    <property type="project" value="UniProtKB-EC"/>
</dbReference>
<evidence type="ECO:0000256" key="3">
    <source>
        <dbReference type="ARBA" id="ARBA00012560"/>
    </source>
</evidence>
<evidence type="ECO:0000256" key="9">
    <source>
        <dbReference type="ARBA" id="ARBA00031501"/>
    </source>
</evidence>
<evidence type="ECO:0000256" key="1">
    <source>
        <dbReference type="ARBA" id="ARBA00000439"/>
    </source>
</evidence>
<protein>
    <recommendedName>
        <fullName evidence="4 10">4-alpha-glucanotransferase</fullName>
        <ecNumber evidence="3 10">2.4.1.25</ecNumber>
    </recommendedName>
    <alternativeName>
        <fullName evidence="8 10">Amylomaltase</fullName>
    </alternativeName>
    <alternativeName>
        <fullName evidence="9 10">Disproportionating enzyme</fullName>
    </alternativeName>
</protein>
<comment type="catalytic activity">
    <reaction evidence="1 10">
        <text>Transfers a segment of a (1-&gt;4)-alpha-D-glucan to a new position in an acceptor, which may be glucose or a (1-&gt;4)-alpha-D-glucan.</text>
        <dbReference type="EC" id="2.4.1.25"/>
    </reaction>
</comment>
<dbReference type="SUPFAM" id="SSF51445">
    <property type="entry name" value="(Trans)glycosidases"/>
    <property type="match status" value="1"/>
</dbReference>
<dbReference type="Gene3D" id="3.20.20.80">
    <property type="entry name" value="Glycosidases"/>
    <property type="match status" value="1"/>
</dbReference>
<comment type="caution">
    <text evidence="11">The sequence shown here is derived from an EMBL/GenBank/DDBJ whole genome shotgun (WGS) entry which is preliminary data.</text>
</comment>
<evidence type="ECO:0000256" key="7">
    <source>
        <dbReference type="ARBA" id="ARBA00023277"/>
    </source>
</evidence>
<proteinExistence type="inferred from homology"/>